<dbReference type="PANTHER" id="PTHR23002">
    <property type="entry name" value="ZINC FINGER CCHC DOMAIN CONTAINING PROTEIN"/>
    <property type="match status" value="1"/>
</dbReference>
<feature type="region of interest" description="Disordered" evidence="3">
    <location>
        <begin position="239"/>
        <end position="271"/>
    </location>
</feature>
<keyword evidence="2" id="KW-0863">Zinc-finger</keyword>
<dbReference type="Pfam" id="PF00098">
    <property type="entry name" value="zf-CCHC"/>
    <property type="match status" value="1"/>
</dbReference>
<evidence type="ECO:0000259" key="4">
    <source>
        <dbReference type="PROSITE" id="PS50158"/>
    </source>
</evidence>
<dbReference type="InterPro" id="IPR051714">
    <property type="entry name" value="Znf_CCHC_NABP"/>
</dbReference>
<keyword evidence="2" id="KW-0479">Metal-binding</keyword>
<dbReference type="GO" id="GO:0008270">
    <property type="term" value="F:zinc ion binding"/>
    <property type="evidence" value="ECO:0007669"/>
    <property type="project" value="UniProtKB-KW"/>
</dbReference>
<sequence>MSSMLALLRLRAPRLAFRAAPSLSLSLRALSTAAPTTRGGGPRYRICLNCRREGHEKKDCTQPTICVACGVEGHERKHCPNPDPARIEALKTAPIKCFRCGEEGHGLSACPQPPKCFACGQPVRLSSLSPFLSFVCVPRSDPHVQSYPPFPSSPVAASPPRCAPCPPSPSFRFLFVLPRAPSLLCLFSPSALRARFLPPSLPRLRALPCVLLPCPPSPQRRLPSRPSFPHIPVISLPLPSHKPNASPPQGHILRDCPTKSAAAPAAAPAAA</sequence>
<dbReference type="Proteomes" id="UP001221757">
    <property type="component" value="Unassembled WGS sequence"/>
</dbReference>
<feature type="compositionally biased region" description="Low complexity" evidence="3">
    <location>
        <begin position="261"/>
        <end position="271"/>
    </location>
</feature>
<dbReference type="SUPFAM" id="SSF57756">
    <property type="entry name" value="Retrovirus zinc finger-like domains"/>
    <property type="match status" value="2"/>
</dbReference>
<dbReference type="GO" id="GO:0003676">
    <property type="term" value="F:nucleic acid binding"/>
    <property type="evidence" value="ECO:0007669"/>
    <property type="project" value="InterPro"/>
</dbReference>
<dbReference type="SMART" id="SM00343">
    <property type="entry name" value="ZnF_C2HC"/>
    <property type="match status" value="3"/>
</dbReference>
<keyword evidence="6" id="KW-1185">Reference proteome</keyword>
<feature type="domain" description="CCHC-type" evidence="4">
    <location>
        <begin position="66"/>
        <end position="81"/>
    </location>
</feature>
<dbReference type="Gene3D" id="4.10.60.10">
    <property type="entry name" value="Zinc finger, CCHC-type"/>
    <property type="match status" value="2"/>
</dbReference>
<feature type="domain" description="CCHC-type" evidence="4">
    <location>
        <begin position="96"/>
        <end position="112"/>
    </location>
</feature>
<keyword evidence="1" id="KW-0507">mRNA processing</keyword>
<accession>A0AAD7FSE3</accession>
<evidence type="ECO:0000313" key="5">
    <source>
        <dbReference type="EMBL" id="KAJ7640921.1"/>
    </source>
</evidence>
<gene>
    <name evidence="5" type="ORF">B0H17DRAFT_1216481</name>
</gene>
<evidence type="ECO:0000256" key="1">
    <source>
        <dbReference type="ARBA" id="ARBA00022664"/>
    </source>
</evidence>
<evidence type="ECO:0000313" key="6">
    <source>
        <dbReference type="Proteomes" id="UP001221757"/>
    </source>
</evidence>
<dbReference type="InterPro" id="IPR001878">
    <property type="entry name" value="Znf_CCHC"/>
</dbReference>
<comment type="caution">
    <text evidence="5">The sequence shown here is derived from an EMBL/GenBank/DDBJ whole genome shotgun (WGS) entry which is preliminary data.</text>
</comment>
<proteinExistence type="predicted"/>
<feature type="domain" description="CCHC-type" evidence="4">
    <location>
        <begin position="47"/>
        <end position="62"/>
    </location>
</feature>
<protein>
    <recommendedName>
        <fullName evidence="4">CCHC-type domain-containing protein</fullName>
    </recommendedName>
</protein>
<keyword evidence="2" id="KW-0862">Zinc</keyword>
<dbReference type="EMBL" id="JARKIE010000421">
    <property type="protein sequence ID" value="KAJ7640921.1"/>
    <property type="molecule type" value="Genomic_DNA"/>
</dbReference>
<dbReference type="GO" id="GO:0006397">
    <property type="term" value="P:mRNA processing"/>
    <property type="evidence" value="ECO:0007669"/>
    <property type="project" value="UniProtKB-KW"/>
</dbReference>
<evidence type="ECO:0000256" key="2">
    <source>
        <dbReference type="PROSITE-ProRule" id="PRU00047"/>
    </source>
</evidence>
<dbReference type="PROSITE" id="PS50158">
    <property type="entry name" value="ZF_CCHC"/>
    <property type="match status" value="3"/>
</dbReference>
<organism evidence="5 6">
    <name type="scientific">Mycena rosella</name>
    <name type="common">Pink bonnet</name>
    <name type="synonym">Agaricus rosellus</name>
    <dbReference type="NCBI Taxonomy" id="1033263"/>
    <lineage>
        <taxon>Eukaryota</taxon>
        <taxon>Fungi</taxon>
        <taxon>Dikarya</taxon>
        <taxon>Basidiomycota</taxon>
        <taxon>Agaricomycotina</taxon>
        <taxon>Agaricomycetes</taxon>
        <taxon>Agaricomycetidae</taxon>
        <taxon>Agaricales</taxon>
        <taxon>Marasmiineae</taxon>
        <taxon>Mycenaceae</taxon>
        <taxon>Mycena</taxon>
    </lineage>
</organism>
<dbReference type="AlphaFoldDB" id="A0AAD7FSE3"/>
<dbReference type="InterPro" id="IPR036875">
    <property type="entry name" value="Znf_CCHC_sf"/>
</dbReference>
<name>A0AAD7FSE3_MYCRO</name>
<evidence type="ECO:0000256" key="3">
    <source>
        <dbReference type="SAM" id="MobiDB-lite"/>
    </source>
</evidence>
<reference evidence="5" key="1">
    <citation type="submission" date="2023-03" db="EMBL/GenBank/DDBJ databases">
        <title>Massive genome expansion in bonnet fungi (Mycena s.s.) driven by repeated elements and novel gene families across ecological guilds.</title>
        <authorList>
            <consortium name="Lawrence Berkeley National Laboratory"/>
            <person name="Harder C.B."/>
            <person name="Miyauchi S."/>
            <person name="Viragh M."/>
            <person name="Kuo A."/>
            <person name="Thoen E."/>
            <person name="Andreopoulos B."/>
            <person name="Lu D."/>
            <person name="Skrede I."/>
            <person name="Drula E."/>
            <person name="Henrissat B."/>
            <person name="Morin E."/>
            <person name="Kohler A."/>
            <person name="Barry K."/>
            <person name="LaButti K."/>
            <person name="Morin E."/>
            <person name="Salamov A."/>
            <person name="Lipzen A."/>
            <person name="Mereny Z."/>
            <person name="Hegedus B."/>
            <person name="Baldrian P."/>
            <person name="Stursova M."/>
            <person name="Weitz H."/>
            <person name="Taylor A."/>
            <person name="Grigoriev I.V."/>
            <person name="Nagy L.G."/>
            <person name="Martin F."/>
            <person name="Kauserud H."/>
        </authorList>
    </citation>
    <scope>NUCLEOTIDE SEQUENCE</scope>
    <source>
        <strain evidence="5">CBHHK067</strain>
    </source>
</reference>